<protein>
    <submittedName>
        <fullName evidence="1">Uncharacterized protein</fullName>
    </submittedName>
</protein>
<dbReference type="HOGENOM" id="CLU_2115777_0_0_11"/>
<organism evidence="1 2">
    <name type="scientific">Schaalia odontolytica F0309</name>
    <dbReference type="NCBI Taxonomy" id="649742"/>
    <lineage>
        <taxon>Bacteria</taxon>
        <taxon>Bacillati</taxon>
        <taxon>Actinomycetota</taxon>
        <taxon>Actinomycetes</taxon>
        <taxon>Actinomycetales</taxon>
        <taxon>Actinomycetaceae</taxon>
        <taxon>Schaalia</taxon>
    </lineage>
</organism>
<sequence>MTGLLAQVHTDERGNLIVAGASSAELAAQRRSGSLDEATLKCSVDVFVVGRGHKSARSDIGVEACQSIVHIGALLVAQQANAMQLISVRVRASDIHVCQSEVEVRRHAQCSQRL</sequence>
<comment type="caution">
    <text evidence="1">The sequence shown here is derived from an EMBL/GenBank/DDBJ whole genome shotgun (WGS) entry which is preliminary data.</text>
</comment>
<proteinExistence type="predicted"/>
<evidence type="ECO:0000313" key="2">
    <source>
        <dbReference type="Proteomes" id="UP000003150"/>
    </source>
</evidence>
<accession>D4TYA1</accession>
<dbReference type="Proteomes" id="UP000003150">
    <property type="component" value="Unassembled WGS sequence"/>
</dbReference>
<dbReference type="AlphaFoldDB" id="D4TYA1"/>
<reference evidence="1 2" key="1">
    <citation type="submission" date="2009-10" db="EMBL/GenBank/DDBJ databases">
        <authorList>
            <person name="Weinstock G."/>
            <person name="Sodergren E."/>
            <person name="Clifton S."/>
            <person name="Fulton L."/>
            <person name="Fulton B."/>
            <person name="Courtney L."/>
            <person name="Fronick C."/>
            <person name="Harrison M."/>
            <person name="Strong C."/>
            <person name="Farmer C."/>
            <person name="Delahaunty K."/>
            <person name="Markovic C."/>
            <person name="Hall O."/>
            <person name="Minx P."/>
            <person name="Tomlinson C."/>
            <person name="Mitreva M."/>
            <person name="Nelson J."/>
            <person name="Hou S."/>
            <person name="Wollam A."/>
            <person name="Pepin K.H."/>
            <person name="Johnson M."/>
            <person name="Bhonagiri V."/>
            <person name="Nash W.E."/>
            <person name="Warren W."/>
            <person name="Chinwalla A."/>
            <person name="Mardis E.R."/>
            <person name="Wilson R.K."/>
        </authorList>
    </citation>
    <scope>NUCLEOTIDE SEQUENCE [LARGE SCALE GENOMIC DNA]</scope>
    <source>
        <strain evidence="1 2">F0309</strain>
    </source>
</reference>
<evidence type="ECO:0000313" key="1">
    <source>
        <dbReference type="EMBL" id="EFF80142.1"/>
    </source>
</evidence>
<name>D4TYA1_9ACTO</name>
<gene>
    <name evidence="1" type="ORF">HMPREF0970_00927</name>
</gene>
<dbReference type="EMBL" id="ACYT02000022">
    <property type="protein sequence ID" value="EFF80142.1"/>
    <property type="molecule type" value="Genomic_DNA"/>
</dbReference>